<feature type="region of interest" description="Disordered" evidence="1">
    <location>
        <begin position="105"/>
        <end position="166"/>
    </location>
</feature>
<dbReference type="Proteomes" id="UP000460718">
    <property type="component" value="Unassembled WGS sequence"/>
</dbReference>
<proteinExistence type="predicted"/>
<dbReference type="AlphaFoldDB" id="A0A6A3IS15"/>
<feature type="compositionally biased region" description="Low complexity" evidence="1">
    <location>
        <begin position="129"/>
        <end position="139"/>
    </location>
</feature>
<evidence type="ECO:0000256" key="1">
    <source>
        <dbReference type="SAM" id="MobiDB-lite"/>
    </source>
</evidence>
<sequence>MKALKMDTEIPDAESRVVKLVSDFHVLLDAQDMHEFPITEPKLSVEFLCAAVEPSVLRVSVNTELTKAANKRLRASVAAFLDWLKPRVESFLMFESALIKETRNAGPKVGVQSPATPHQASGQGGSKGGSKPQSHPSPGAKIAASGAAGPPKSVRSVPTEGVERKC</sequence>
<comment type="caution">
    <text evidence="2">The sequence shown here is derived from an EMBL/GenBank/DDBJ whole genome shotgun (WGS) entry which is preliminary data.</text>
</comment>
<name>A0A6A3IS15_9STRA</name>
<evidence type="ECO:0000313" key="2">
    <source>
        <dbReference type="EMBL" id="KAE8983548.1"/>
    </source>
</evidence>
<accession>A0A6A3IS15</accession>
<organism evidence="2 3">
    <name type="scientific">Phytophthora fragariae</name>
    <dbReference type="NCBI Taxonomy" id="53985"/>
    <lineage>
        <taxon>Eukaryota</taxon>
        <taxon>Sar</taxon>
        <taxon>Stramenopiles</taxon>
        <taxon>Oomycota</taxon>
        <taxon>Peronosporomycetes</taxon>
        <taxon>Peronosporales</taxon>
        <taxon>Peronosporaceae</taxon>
        <taxon>Phytophthora</taxon>
    </lineage>
</organism>
<reference evidence="2 3" key="1">
    <citation type="submission" date="2018-09" db="EMBL/GenBank/DDBJ databases">
        <title>Genomic investigation of the strawberry pathogen Phytophthora fragariae indicates pathogenicity is determined by transcriptional variation in three key races.</title>
        <authorList>
            <person name="Adams T.M."/>
            <person name="Armitage A.D."/>
            <person name="Sobczyk M.K."/>
            <person name="Bates H.J."/>
            <person name="Dunwell J.M."/>
            <person name="Nellist C.F."/>
            <person name="Harrison R.J."/>
        </authorList>
    </citation>
    <scope>NUCLEOTIDE SEQUENCE [LARGE SCALE GENOMIC DNA]</scope>
    <source>
        <strain evidence="2 3">SCRP245</strain>
    </source>
</reference>
<protein>
    <submittedName>
        <fullName evidence="2">Uncharacterized protein</fullName>
    </submittedName>
</protein>
<gene>
    <name evidence="2" type="ORF">PF011_g21140</name>
</gene>
<evidence type="ECO:0000313" key="3">
    <source>
        <dbReference type="Proteomes" id="UP000460718"/>
    </source>
</evidence>
<dbReference type="EMBL" id="QXFW01001973">
    <property type="protein sequence ID" value="KAE8983548.1"/>
    <property type="molecule type" value="Genomic_DNA"/>
</dbReference>